<accession>A0ABP1GDI7</accession>
<dbReference type="Proteomes" id="UP001642409">
    <property type="component" value="Unassembled WGS sequence"/>
</dbReference>
<sequence length="139" mass="15010">MAHSISNLIIVQESGAGSTDGGLFIGAAFAGFFCFFTVMISATACCSVGSVKYIQLPCCISQQEVDLIKQDCMMRSPSFMMGAAIMGGVQPVIYGMQPDMIVQMQPQEIIPQNQQVIWNSTYTTNQNPSAQLNSITQPI</sequence>
<keyword evidence="1" id="KW-0812">Transmembrane</keyword>
<evidence type="ECO:0000313" key="3">
    <source>
        <dbReference type="Proteomes" id="UP001642409"/>
    </source>
</evidence>
<proteinExistence type="predicted"/>
<name>A0ABP1GDI7_9EUKA</name>
<gene>
    <name evidence="2" type="ORF">HINF_LOCUS142</name>
</gene>
<comment type="caution">
    <text evidence="2">The sequence shown here is derived from an EMBL/GenBank/DDBJ whole genome shotgun (WGS) entry which is preliminary data.</text>
</comment>
<protein>
    <submittedName>
        <fullName evidence="2">Hypothetical_protein</fullName>
    </submittedName>
</protein>
<dbReference type="EMBL" id="CAXDID020000001">
    <property type="protein sequence ID" value="CAL5970202.1"/>
    <property type="molecule type" value="Genomic_DNA"/>
</dbReference>
<feature type="transmembrane region" description="Helical" evidence="1">
    <location>
        <begin position="21"/>
        <end position="42"/>
    </location>
</feature>
<keyword evidence="3" id="KW-1185">Reference proteome</keyword>
<organism evidence="2 3">
    <name type="scientific">Hexamita inflata</name>
    <dbReference type="NCBI Taxonomy" id="28002"/>
    <lineage>
        <taxon>Eukaryota</taxon>
        <taxon>Metamonada</taxon>
        <taxon>Diplomonadida</taxon>
        <taxon>Hexamitidae</taxon>
        <taxon>Hexamitinae</taxon>
        <taxon>Hexamita</taxon>
    </lineage>
</organism>
<evidence type="ECO:0000313" key="2">
    <source>
        <dbReference type="EMBL" id="CAL5970202.1"/>
    </source>
</evidence>
<keyword evidence="1" id="KW-1133">Transmembrane helix</keyword>
<reference evidence="2 3" key="1">
    <citation type="submission" date="2024-07" db="EMBL/GenBank/DDBJ databases">
        <authorList>
            <person name="Akdeniz Z."/>
        </authorList>
    </citation>
    <scope>NUCLEOTIDE SEQUENCE [LARGE SCALE GENOMIC DNA]</scope>
</reference>
<evidence type="ECO:0000256" key="1">
    <source>
        <dbReference type="SAM" id="Phobius"/>
    </source>
</evidence>
<keyword evidence="1" id="KW-0472">Membrane</keyword>